<dbReference type="AlphaFoldDB" id="A0A1R2BM30"/>
<keyword evidence="3" id="KW-1185">Reference proteome</keyword>
<evidence type="ECO:0000313" key="2">
    <source>
        <dbReference type="EMBL" id="OMJ77816.1"/>
    </source>
</evidence>
<dbReference type="PROSITE" id="PS50211">
    <property type="entry name" value="DENN"/>
    <property type="match status" value="1"/>
</dbReference>
<accession>A0A1R2BM30</accession>
<dbReference type="SMART" id="SM00799">
    <property type="entry name" value="DENN"/>
    <property type="match status" value="1"/>
</dbReference>
<comment type="caution">
    <text evidence="2">The sequence shown here is derived from an EMBL/GenBank/DDBJ whole genome shotgun (WGS) entry which is preliminary data.</text>
</comment>
<reference evidence="2 3" key="1">
    <citation type="submission" date="2016-11" db="EMBL/GenBank/DDBJ databases">
        <title>The macronuclear genome of Stentor coeruleus: a giant cell with tiny introns.</title>
        <authorList>
            <person name="Slabodnick M."/>
            <person name="Ruby J.G."/>
            <person name="Reiff S.B."/>
            <person name="Swart E.C."/>
            <person name="Gosai S."/>
            <person name="Prabakaran S."/>
            <person name="Witkowska E."/>
            <person name="Larue G.E."/>
            <person name="Fisher S."/>
            <person name="Freeman R.M."/>
            <person name="Gunawardena J."/>
            <person name="Chu W."/>
            <person name="Stover N.A."/>
            <person name="Gregory B.D."/>
            <person name="Nowacki M."/>
            <person name="Derisi J."/>
            <person name="Roy S.W."/>
            <person name="Marshall W.F."/>
            <person name="Sood P."/>
        </authorList>
    </citation>
    <scope>NUCLEOTIDE SEQUENCE [LARGE SCALE GENOMIC DNA]</scope>
    <source>
        <strain evidence="2">WM001</strain>
    </source>
</reference>
<dbReference type="Proteomes" id="UP000187209">
    <property type="component" value="Unassembled WGS sequence"/>
</dbReference>
<dbReference type="PANTHER" id="PTHR12296">
    <property type="entry name" value="DENN DOMAIN-CONTAINING PROTEIN 4"/>
    <property type="match status" value="1"/>
</dbReference>
<dbReference type="InterPro" id="IPR001194">
    <property type="entry name" value="cDENN_dom"/>
</dbReference>
<dbReference type="InterPro" id="IPR043153">
    <property type="entry name" value="DENN_C"/>
</dbReference>
<dbReference type="OrthoDB" id="206724at2759"/>
<dbReference type="PANTHER" id="PTHR12296:SF21">
    <property type="entry name" value="DENN DOMAIN-CONTAINING PROTEIN 3"/>
    <property type="match status" value="1"/>
</dbReference>
<dbReference type="GO" id="GO:0031410">
    <property type="term" value="C:cytoplasmic vesicle"/>
    <property type="evidence" value="ECO:0007669"/>
    <property type="project" value="TreeGrafter"/>
</dbReference>
<protein>
    <recommendedName>
        <fullName evidence="1">UDENN domain-containing protein</fullName>
    </recommendedName>
</protein>
<sequence>MEGVFTEIPNPSTCLIDCICILGLSVNSLRDILLLGKNSGKPEIIMQLPPGQDLIKESHVEMVFTEGEINLEASPRIPKYFSTTLTNEMGIHTHLHCLITYECISPCIIHNSKDRYSSLSALNLIKTPEICDTSNKDQSYNHVNMNSYVPIALCLMTTSSYIDVFREILECLYSFLIDIRMSDVKGNSVVASVEFMRTVCLLINDVVLPPYDIELRIKIGGNEICVPAEPSTGLPHLEKCIAVLLDLIDIRNIIEVWESMMLNKPVFLMSCNEYLLYLILEAFKELLFPLKWSLYIVPVLGPKLTEYLAAPVPILIGLNSTQITIQEALTFNPTAHILDIDSNLLYNSSHSLCDCQRASISKKLQLVKAYYYVNRERLSAYRMNSLENNIDDEELVKTAKSMLTAEFHEREKIFISLVRHIFLSFFITGLDRFNKYFTYDSFKEKFDFDSDKFLTTIKKCKTCKMEEFWKVFTHAITFQQFLEFEGKYDDSYYKRYFDILKSLEEGNYHIYEAKEHFRFEIGKALSPRQLLELVRKERNTGIKAFVQDSIDYLRLEVRNELRIYRDYYKFGEEGIRKYKTRKVSFTLISSTMSNKSLNCFSLYYGRGGIIRLSTLLLAYVPLLSFSQFSTLKDSIFPRLDWENNLDCKWEILLIKLNYLVKDNVEYWENDEIFHILMELNKNEDILVQLSQLVTGIIDQIIRNKKKTIDECVALGGKIGNLAKMISRQSFSPLGRAKSEFFDSEPQGNLTERTKLLKLNTTISDNPKRTEYKRKHIRKKTLHTKRSYEH</sequence>
<evidence type="ECO:0000259" key="1">
    <source>
        <dbReference type="PROSITE" id="PS50211"/>
    </source>
</evidence>
<dbReference type="InterPro" id="IPR051696">
    <property type="entry name" value="DENN_Domain_GEFs"/>
</dbReference>
<gene>
    <name evidence="2" type="ORF">SteCoe_22521</name>
</gene>
<name>A0A1R2BM30_9CILI</name>
<feature type="domain" description="UDENN" evidence="1">
    <location>
        <begin position="17"/>
        <end position="495"/>
    </location>
</feature>
<dbReference type="EMBL" id="MPUH01000555">
    <property type="protein sequence ID" value="OMJ77816.1"/>
    <property type="molecule type" value="Genomic_DNA"/>
</dbReference>
<dbReference type="Pfam" id="PF02141">
    <property type="entry name" value="DENN"/>
    <property type="match status" value="1"/>
</dbReference>
<proteinExistence type="predicted"/>
<dbReference type="GO" id="GO:0032483">
    <property type="term" value="P:regulation of Rab protein signal transduction"/>
    <property type="evidence" value="ECO:0007669"/>
    <property type="project" value="TreeGrafter"/>
</dbReference>
<dbReference type="Gene3D" id="3.40.50.11500">
    <property type="match status" value="1"/>
</dbReference>
<organism evidence="2 3">
    <name type="scientific">Stentor coeruleus</name>
    <dbReference type="NCBI Taxonomy" id="5963"/>
    <lineage>
        <taxon>Eukaryota</taxon>
        <taxon>Sar</taxon>
        <taxon>Alveolata</taxon>
        <taxon>Ciliophora</taxon>
        <taxon>Postciliodesmatophora</taxon>
        <taxon>Heterotrichea</taxon>
        <taxon>Heterotrichida</taxon>
        <taxon>Stentoridae</taxon>
        <taxon>Stentor</taxon>
    </lineage>
</organism>
<evidence type="ECO:0000313" key="3">
    <source>
        <dbReference type="Proteomes" id="UP000187209"/>
    </source>
</evidence>
<dbReference type="InterPro" id="IPR037516">
    <property type="entry name" value="Tripartite_DENN"/>
</dbReference>